<dbReference type="RefSeq" id="WP_175501173.1">
    <property type="nucleotide sequence ID" value="NZ_FOJU01000001.1"/>
</dbReference>
<name>A0A1I0V470_9RHOB</name>
<keyword evidence="3" id="KW-1185">Reference proteome</keyword>
<dbReference type="AlphaFoldDB" id="A0A1I0V470"/>
<dbReference type="STRING" id="871651.SAMN05421688_0282"/>
<dbReference type="PROSITE" id="PS50983">
    <property type="entry name" value="FE_B12_PBP"/>
    <property type="match status" value="1"/>
</dbReference>
<reference evidence="2 3" key="1">
    <citation type="submission" date="2016-10" db="EMBL/GenBank/DDBJ databases">
        <authorList>
            <person name="de Groot N.N."/>
        </authorList>
    </citation>
    <scope>NUCLEOTIDE SEQUENCE [LARGE SCALE GENOMIC DNA]</scope>
    <source>
        <strain evidence="2 3">DSM 29316</strain>
    </source>
</reference>
<dbReference type="PANTHER" id="PTHR30535">
    <property type="entry name" value="VITAMIN B12-BINDING PROTEIN"/>
    <property type="match status" value="1"/>
</dbReference>
<organism evidence="2 3">
    <name type="scientific">Poseidonocella pacifica</name>
    <dbReference type="NCBI Taxonomy" id="871651"/>
    <lineage>
        <taxon>Bacteria</taxon>
        <taxon>Pseudomonadati</taxon>
        <taxon>Pseudomonadota</taxon>
        <taxon>Alphaproteobacteria</taxon>
        <taxon>Rhodobacterales</taxon>
        <taxon>Roseobacteraceae</taxon>
        <taxon>Poseidonocella</taxon>
    </lineage>
</organism>
<dbReference type="Proteomes" id="UP000198796">
    <property type="component" value="Unassembled WGS sequence"/>
</dbReference>
<dbReference type="Pfam" id="PF01497">
    <property type="entry name" value="Peripla_BP_2"/>
    <property type="match status" value="1"/>
</dbReference>
<gene>
    <name evidence="2" type="ORF">SAMN05421688_0282</name>
</gene>
<protein>
    <submittedName>
        <fullName evidence="2">Iron complex transport system substrate-binding protein</fullName>
    </submittedName>
</protein>
<dbReference type="InterPro" id="IPR002491">
    <property type="entry name" value="ABC_transptr_periplasmic_BD"/>
</dbReference>
<dbReference type="InterPro" id="IPR050902">
    <property type="entry name" value="ABC_Transporter_SBP"/>
</dbReference>
<dbReference type="PANTHER" id="PTHR30535:SF34">
    <property type="entry name" value="MOLYBDATE-BINDING PROTEIN MOLA"/>
    <property type="match status" value="1"/>
</dbReference>
<sequence>MAEAPARVVSMNLCADQYALLLAGPGQLVSVSHVSRDTVASPYAALAAEVPVNHGGAEEIWLLRPDLVLAHEWSDTRVLAILRRLGIDVLQIPVPEAIAEIPDTVRAYGDALGQSATAELLATAFEQRLADLEFRAAALPPGKTATLYGANGYSAGMTGMAGDILRHAGLLPAGGALFAGGSVPLETLVMEAPDMIITGARYAGWSRSEALLDHPVFDALPAARRLSGPAWACGTPRVLDAVEALLAVREAS</sequence>
<proteinExistence type="predicted"/>
<dbReference type="Gene3D" id="3.40.50.1980">
    <property type="entry name" value="Nitrogenase molybdenum iron protein domain"/>
    <property type="match status" value="2"/>
</dbReference>
<dbReference type="SUPFAM" id="SSF53807">
    <property type="entry name" value="Helical backbone' metal receptor"/>
    <property type="match status" value="1"/>
</dbReference>
<accession>A0A1I0V470</accession>
<dbReference type="EMBL" id="FOJU01000001">
    <property type="protein sequence ID" value="SFA71124.1"/>
    <property type="molecule type" value="Genomic_DNA"/>
</dbReference>
<evidence type="ECO:0000259" key="1">
    <source>
        <dbReference type="PROSITE" id="PS50983"/>
    </source>
</evidence>
<feature type="domain" description="Fe/B12 periplasmic-binding" evidence="1">
    <location>
        <begin position="7"/>
        <end position="252"/>
    </location>
</feature>
<evidence type="ECO:0000313" key="2">
    <source>
        <dbReference type="EMBL" id="SFA71124.1"/>
    </source>
</evidence>
<evidence type="ECO:0000313" key="3">
    <source>
        <dbReference type="Proteomes" id="UP000198796"/>
    </source>
</evidence>